<reference evidence="2" key="2">
    <citation type="submission" date="2015-08" db="UniProtKB">
        <authorList>
            <consortium name="WormBaseParasite"/>
        </authorList>
    </citation>
    <scope>IDENTIFICATION</scope>
</reference>
<dbReference type="Proteomes" id="UP000035680">
    <property type="component" value="Unassembled WGS sequence"/>
</dbReference>
<organism evidence="1 2">
    <name type="scientific">Strongyloides venezuelensis</name>
    <name type="common">Threadworm</name>
    <dbReference type="NCBI Taxonomy" id="75913"/>
    <lineage>
        <taxon>Eukaryota</taxon>
        <taxon>Metazoa</taxon>
        <taxon>Ecdysozoa</taxon>
        <taxon>Nematoda</taxon>
        <taxon>Chromadorea</taxon>
        <taxon>Rhabditida</taxon>
        <taxon>Tylenchina</taxon>
        <taxon>Panagrolaimomorpha</taxon>
        <taxon>Strongyloidoidea</taxon>
        <taxon>Strongyloididae</taxon>
        <taxon>Strongyloides</taxon>
    </lineage>
</organism>
<proteinExistence type="predicted"/>
<dbReference type="SUPFAM" id="SSF53098">
    <property type="entry name" value="Ribonuclease H-like"/>
    <property type="match status" value="1"/>
</dbReference>
<evidence type="ECO:0000313" key="1">
    <source>
        <dbReference type="Proteomes" id="UP000035680"/>
    </source>
</evidence>
<evidence type="ECO:0000313" key="2">
    <source>
        <dbReference type="WBParaSite" id="SVE_1387400.1"/>
    </source>
</evidence>
<reference evidence="1" key="1">
    <citation type="submission" date="2014-07" db="EMBL/GenBank/DDBJ databases">
        <authorList>
            <person name="Martin A.A"/>
            <person name="De Silva N."/>
        </authorList>
    </citation>
    <scope>NUCLEOTIDE SEQUENCE</scope>
</reference>
<dbReference type="InterPro" id="IPR012337">
    <property type="entry name" value="RNaseH-like_sf"/>
</dbReference>
<sequence length="134" mass="15532">MERAYVDIGHSEEYDSQFLVLRDASTNFIIARCIGNLKTCTIKKTLSSIIDTYGVWREIMCDQQSCFIREKYSQFKDNLEKFHLEGKCKTEALTQALSKSTVTPYKNGKTPLQLFFDDSTRDFVNILPEPKKTR</sequence>
<name>A0A0K0FSL4_STRVS</name>
<dbReference type="STRING" id="75913.A0A0K0FSL4"/>
<dbReference type="Gene3D" id="3.30.420.10">
    <property type="entry name" value="Ribonuclease H-like superfamily/Ribonuclease H"/>
    <property type="match status" value="1"/>
</dbReference>
<dbReference type="AlphaFoldDB" id="A0A0K0FSL4"/>
<accession>A0A0K0FSL4</accession>
<dbReference type="InterPro" id="IPR036397">
    <property type="entry name" value="RNaseH_sf"/>
</dbReference>
<protein>
    <submittedName>
        <fullName evidence="2">Integrase catalytic domain-containing protein</fullName>
    </submittedName>
</protein>
<dbReference type="WBParaSite" id="SVE_1387400.1">
    <property type="protein sequence ID" value="SVE_1387400.1"/>
    <property type="gene ID" value="SVE_1387400"/>
</dbReference>
<dbReference type="GO" id="GO:0003676">
    <property type="term" value="F:nucleic acid binding"/>
    <property type="evidence" value="ECO:0007669"/>
    <property type="project" value="InterPro"/>
</dbReference>
<keyword evidence="1" id="KW-1185">Reference proteome</keyword>